<evidence type="ECO:0000256" key="1">
    <source>
        <dbReference type="PROSITE-ProRule" id="PRU00339"/>
    </source>
</evidence>
<sequence length="558" mass="63910">MKKLKYILIFFAVLGIILYFSFKSMVMDPPEIEDQSALKLEVETITDSLSFCGDSWLHKNHGGVYELMVSGTPFEMGVKNGKLTHKLGADQEKYFFEFIKSLIPSERTLNYLKYFITIFNKDLDEYVPKDLLEEIYGISLFASEDFSFIGDPYHRTLNYHAAHDIGHTIQNMNLVACTAFSVQDELTHDSSIYVGRNLDFSAGDNFAREKIVAFCKPYKGYKFAYITWASMIGVLSGMNEHGLTISLNSAKSGIPFSAKTPVSLVSRQVLQYAKTIQEAFEIIERNETFVSESFFVSSALDHKAVVIEKSLDKTAIYDSNKSCLALTNHFQSKELVNTELNQESINESCSLYRLNRTYELIEKKENIAYRDVVEVLRDKNGLKGKDIGLGNESALNQLICHHGVVFNPKKLLMWVSQFPYQENGFLAYDLNEVFADSFDIKKQGACIDSLAVPASEFYKQGGVDRYWDYKNQVKNILEGISEKDKITVSDEDIQEIVSLNPDYYYSYYVQGLYYKRKQDYNKALECLNKALKYQIPRKVDKDQIIEVINEIRDSIDDK</sequence>
<dbReference type="AlphaFoldDB" id="A0AAE3SJS7"/>
<proteinExistence type="predicted"/>
<dbReference type="Gene3D" id="1.25.40.10">
    <property type="entry name" value="Tetratricopeptide repeat domain"/>
    <property type="match status" value="1"/>
</dbReference>
<protein>
    <submittedName>
        <fullName evidence="4">C45 family autoproteolytic acyltransferase/hydrolase</fullName>
    </submittedName>
</protein>
<evidence type="ECO:0000259" key="3">
    <source>
        <dbReference type="Pfam" id="PF03417"/>
    </source>
</evidence>
<evidence type="ECO:0000313" key="5">
    <source>
        <dbReference type="Proteomes" id="UP001207408"/>
    </source>
</evidence>
<dbReference type="PANTHER" id="PTHR35190">
    <property type="entry name" value="PROTEIN DCD1B"/>
    <property type="match status" value="1"/>
</dbReference>
<dbReference type="InterPro" id="IPR011990">
    <property type="entry name" value="TPR-like_helical_dom_sf"/>
</dbReference>
<dbReference type="InterPro" id="IPR005079">
    <property type="entry name" value="Peptidase_C45_hydrolase"/>
</dbReference>
<feature type="domain" description="Peptidase C45 hydrolase" evidence="3">
    <location>
        <begin position="191"/>
        <end position="381"/>
    </location>
</feature>
<name>A0AAE3SJS7_9BACT</name>
<keyword evidence="2" id="KW-0472">Membrane</keyword>
<dbReference type="PROSITE" id="PS50005">
    <property type="entry name" value="TPR"/>
    <property type="match status" value="1"/>
</dbReference>
<keyword evidence="2" id="KW-0812">Transmembrane</keyword>
<reference evidence="4" key="1">
    <citation type="submission" date="2022-10" db="EMBL/GenBank/DDBJ databases">
        <authorList>
            <person name="Yu W.X."/>
        </authorList>
    </citation>
    <scope>NUCLEOTIDE SEQUENCE</scope>
    <source>
        <strain evidence="4">D04</strain>
    </source>
</reference>
<dbReference type="PANTHER" id="PTHR35190:SF2">
    <property type="entry name" value="PROTEIN DCD1B"/>
    <property type="match status" value="1"/>
</dbReference>
<keyword evidence="4" id="KW-0808">Transferase</keyword>
<dbReference type="RefSeq" id="WP_301199432.1">
    <property type="nucleotide sequence ID" value="NZ_JAPDPI010000019.1"/>
</dbReference>
<dbReference type="NCBIfam" id="NF040521">
    <property type="entry name" value="C45_proenzyme"/>
    <property type="match status" value="1"/>
</dbReference>
<dbReference type="GO" id="GO:0016746">
    <property type="term" value="F:acyltransferase activity"/>
    <property type="evidence" value="ECO:0007669"/>
    <property type="project" value="UniProtKB-KW"/>
</dbReference>
<keyword evidence="5" id="KW-1185">Reference proteome</keyword>
<dbReference type="Pfam" id="PF03417">
    <property type="entry name" value="AAT"/>
    <property type="match status" value="1"/>
</dbReference>
<dbReference type="InterPro" id="IPR019734">
    <property type="entry name" value="TPR_rpt"/>
</dbReference>
<comment type="caution">
    <text evidence="4">The sequence shown here is derived from an EMBL/GenBank/DDBJ whole genome shotgun (WGS) entry which is preliminary data.</text>
</comment>
<evidence type="ECO:0000256" key="2">
    <source>
        <dbReference type="SAM" id="Phobius"/>
    </source>
</evidence>
<organism evidence="4 5">
    <name type="scientific">Plebeiibacterium marinum</name>
    <dbReference type="NCBI Taxonomy" id="2992111"/>
    <lineage>
        <taxon>Bacteria</taxon>
        <taxon>Pseudomonadati</taxon>
        <taxon>Bacteroidota</taxon>
        <taxon>Bacteroidia</taxon>
        <taxon>Marinilabiliales</taxon>
        <taxon>Marinilabiliaceae</taxon>
        <taxon>Plebeiibacterium</taxon>
    </lineage>
</organism>
<keyword evidence="4" id="KW-0012">Acyltransferase</keyword>
<accession>A0AAE3SJS7</accession>
<feature type="transmembrane region" description="Helical" evidence="2">
    <location>
        <begin position="7"/>
        <end position="26"/>
    </location>
</feature>
<dbReference type="Gene3D" id="3.60.60.10">
    <property type="entry name" value="Penicillin V Acylase, Chain A"/>
    <property type="match status" value="1"/>
</dbReference>
<evidence type="ECO:0000313" key="4">
    <source>
        <dbReference type="EMBL" id="MCW3806060.1"/>
    </source>
</evidence>
<dbReference type="SUPFAM" id="SSF56235">
    <property type="entry name" value="N-terminal nucleophile aminohydrolases (Ntn hydrolases)"/>
    <property type="match status" value="1"/>
</dbReference>
<dbReference type="InterPro" id="IPR047794">
    <property type="entry name" value="C45_proenzyme-like"/>
</dbReference>
<gene>
    <name evidence="4" type="ORF">OM074_10510</name>
</gene>
<dbReference type="SUPFAM" id="SSF48452">
    <property type="entry name" value="TPR-like"/>
    <property type="match status" value="1"/>
</dbReference>
<keyword evidence="2" id="KW-1133">Transmembrane helix</keyword>
<dbReference type="InterPro" id="IPR047803">
    <property type="entry name" value="DCD1A/B-like"/>
</dbReference>
<feature type="repeat" description="TPR" evidence="1">
    <location>
        <begin position="504"/>
        <end position="537"/>
    </location>
</feature>
<dbReference type="Proteomes" id="UP001207408">
    <property type="component" value="Unassembled WGS sequence"/>
</dbReference>
<dbReference type="EMBL" id="JAPDPI010000019">
    <property type="protein sequence ID" value="MCW3806060.1"/>
    <property type="molecule type" value="Genomic_DNA"/>
</dbReference>
<dbReference type="InterPro" id="IPR029055">
    <property type="entry name" value="Ntn_hydrolases_N"/>
</dbReference>
<keyword evidence="1" id="KW-0802">TPR repeat</keyword>